<dbReference type="EMBL" id="JAALLS010000058">
    <property type="protein sequence ID" value="NGP90280.1"/>
    <property type="molecule type" value="Genomic_DNA"/>
</dbReference>
<dbReference type="AlphaFoldDB" id="A0A6M1TPZ4"/>
<keyword evidence="2" id="KW-1185">Reference proteome</keyword>
<dbReference type="GO" id="GO:0016787">
    <property type="term" value="F:hydrolase activity"/>
    <property type="evidence" value="ECO:0007669"/>
    <property type="project" value="UniProtKB-KW"/>
</dbReference>
<dbReference type="SUPFAM" id="SSF53187">
    <property type="entry name" value="Zn-dependent exopeptidases"/>
    <property type="match status" value="1"/>
</dbReference>
<proteinExistence type="predicted"/>
<dbReference type="Proteomes" id="UP000479132">
    <property type="component" value="Unassembled WGS sequence"/>
</dbReference>
<dbReference type="InterPro" id="IPR007709">
    <property type="entry name" value="N-FG_amidohydro"/>
</dbReference>
<accession>A0A6M1TPZ4</accession>
<dbReference type="RefSeq" id="WP_165271500.1">
    <property type="nucleotide sequence ID" value="NZ_JAALLS010000058.1"/>
</dbReference>
<organism evidence="1 2">
    <name type="scientific">Fodinibius halophilus</name>
    <dbReference type="NCBI Taxonomy" id="1736908"/>
    <lineage>
        <taxon>Bacteria</taxon>
        <taxon>Pseudomonadati</taxon>
        <taxon>Balneolota</taxon>
        <taxon>Balneolia</taxon>
        <taxon>Balneolales</taxon>
        <taxon>Balneolaceae</taxon>
        <taxon>Fodinibius</taxon>
    </lineage>
</organism>
<dbReference type="Pfam" id="PF05013">
    <property type="entry name" value="FGase"/>
    <property type="match status" value="1"/>
</dbReference>
<sequence length="237" mass="27885">MESQMIISCEHAGNEVPNEYHHLFEHNTAPLKTHRGIDIGALKLANTIADEMEQESFLHTVTRLLVDLNRSVQSPTLFSEFTKEQPLSVREDIFESYYRPHRKKVKKRVREVIEGGKQAIHVGIHTFTPIWDGQERDVDVGFLFDPVRKGGQRFCEIWRRELNQRFDGLRLRMNQPYRGTMDGFITELRREYPENQYVGIEIEVNQRFACSVDKEEWKELQEEVANSLKAAYKDFEK</sequence>
<comment type="caution">
    <text evidence="1">The sequence shown here is derived from an EMBL/GenBank/DDBJ whole genome shotgun (WGS) entry which is preliminary data.</text>
</comment>
<keyword evidence="1" id="KW-0378">Hydrolase</keyword>
<name>A0A6M1TPZ4_9BACT</name>
<dbReference type="Gene3D" id="3.40.630.40">
    <property type="entry name" value="Zn-dependent exopeptidases"/>
    <property type="match status" value="1"/>
</dbReference>
<evidence type="ECO:0000313" key="2">
    <source>
        <dbReference type="Proteomes" id="UP000479132"/>
    </source>
</evidence>
<reference evidence="1 2" key="1">
    <citation type="submission" date="2020-02" db="EMBL/GenBank/DDBJ databases">
        <title>Aliifodinibius halophilus 2W32, complete genome.</title>
        <authorList>
            <person name="Li Y."/>
            <person name="Wu S."/>
        </authorList>
    </citation>
    <scope>NUCLEOTIDE SEQUENCE [LARGE SCALE GENOMIC DNA]</scope>
    <source>
        <strain evidence="1 2">2W32</strain>
    </source>
</reference>
<protein>
    <submittedName>
        <fullName evidence="1">N-formylglutamate amidohydrolase</fullName>
    </submittedName>
</protein>
<gene>
    <name evidence="1" type="ORF">G3569_18140</name>
</gene>
<evidence type="ECO:0000313" key="1">
    <source>
        <dbReference type="EMBL" id="NGP90280.1"/>
    </source>
</evidence>